<dbReference type="SUPFAM" id="SSF50978">
    <property type="entry name" value="WD40 repeat-like"/>
    <property type="match status" value="1"/>
</dbReference>
<feature type="region of interest" description="Disordered" evidence="1">
    <location>
        <begin position="376"/>
        <end position="398"/>
    </location>
</feature>
<dbReference type="SMART" id="SM00320">
    <property type="entry name" value="WD40"/>
    <property type="match status" value="2"/>
</dbReference>
<accession>A0AB39ZAM3</accession>
<reference evidence="3" key="1">
    <citation type="submission" date="2025-08" db="UniProtKB">
        <authorList>
            <consortium name="RefSeq"/>
        </authorList>
    </citation>
    <scope>IDENTIFICATION</scope>
</reference>
<sequence>MKWTTANIKHANYTEKHELYVGTHTGSFKYLVPASEKSPHGQSNLSDIGALGKDSRVTSLAFGNEDQTDILLGRAKTEVELHSFSDGRRSKKTVFFNAAPIVGLARYNDKLIAGIGNGQIQSLELQAEKKSEPVVIATGNQMDNLRQCAQVRSIVATGGKERQNNLKVYDLSSDGKQIFSSKNLPNDYLQLEVPVWDCDVGFVDGPSVLATCSRTGYVRLYDTRKQRRPIACFASDEHGMSFTALVARGNFIYTGTSMGALKAFDTRRMNTHVHTYKGFTGGISDLHLDTTGSYLSSASLDRYVRIHDAESTVLLYQCYVKSKATKIIIRQLESERKIIEQPEGDAELEVVSNVRQIKSISATPVDNEYEEMFDQMPTVNDSDDDSEGTEVAAIKQSKDKLKRKSAITSLKSKKRKGVQN</sequence>
<dbReference type="InterPro" id="IPR037379">
    <property type="entry name" value="WDR74/Nsa1"/>
</dbReference>
<protein>
    <submittedName>
        <fullName evidence="3">WD repeat-containing protein 74 isoform X1</fullName>
    </submittedName>
</protein>
<dbReference type="InterPro" id="IPR015943">
    <property type="entry name" value="WD40/YVTN_repeat-like_dom_sf"/>
</dbReference>
<dbReference type="InterPro" id="IPR001680">
    <property type="entry name" value="WD40_rpt"/>
</dbReference>
<dbReference type="GO" id="GO:0042273">
    <property type="term" value="P:ribosomal large subunit biogenesis"/>
    <property type="evidence" value="ECO:0007669"/>
    <property type="project" value="InterPro"/>
</dbReference>
<dbReference type="Pfam" id="PF00400">
    <property type="entry name" value="WD40"/>
    <property type="match status" value="1"/>
</dbReference>
<proteinExistence type="predicted"/>
<evidence type="ECO:0000256" key="1">
    <source>
        <dbReference type="SAM" id="MobiDB-lite"/>
    </source>
</evidence>
<dbReference type="PANTHER" id="PTHR16038:SF4">
    <property type="entry name" value="WD REPEAT-CONTAINING PROTEIN 74"/>
    <property type="match status" value="1"/>
</dbReference>
<dbReference type="Gene3D" id="2.130.10.10">
    <property type="entry name" value="YVTN repeat-like/Quinoprotein amine dehydrogenase"/>
    <property type="match status" value="2"/>
</dbReference>
<dbReference type="InterPro" id="IPR036322">
    <property type="entry name" value="WD40_repeat_dom_sf"/>
</dbReference>
<dbReference type="GeneID" id="108010958"/>
<dbReference type="Proteomes" id="UP001652628">
    <property type="component" value="Chromosome 2R"/>
</dbReference>
<organism evidence="2 3">
    <name type="scientific">Drosophila suzukii</name>
    <name type="common">Spotted-wing drosophila fruit fly</name>
    <dbReference type="NCBI Taxonomy" id="28584"/>
    <lineage>
        <taxon>Eukaryota</taxon>
        <taxon>Metazoa</taxon>
        <taxon>Ecdysozoa</taxon>
        <taxon>Arthropoda</taxon>
        <taxon>Hexapoda</taxon>
        <taxon>Insecta</taxon>
        <taxon>Pterygota</taxon>
        <taxon>Neoptera</taxon>
        <taxon>Endopterygota</taxon>
        <taxon>Diptera</taxon>
        <taxon>Brachycera</taxon>
        <taxon>Muscomorpha</taxon>
        <taxon>Ephydroidea</taxon>
        <taxon>Drosophilidae</taxon>
        <taxon>Drosophila</taxon>
        <taxon>Sophophora</taxon>
    </lineage>
</organism>
<name>A0AB39ZAM3_DROSZ</name>
<evidence type="ECO:0000313" key="3">
    <source>
        <dbReference type="RefSeq" id="XP_016931459.2"/>
    </source>
</evidence>
<gene>
    <name evidence="3" type="primary">l(2)k09848</name>
</gene>
<evidence type="ECO:0000313" key="2">
    <source>
        <dbReference type="Proteomes" id="UP001652628"/>
    </source>
</evidence>
<dbReference type="GO" id="GO:0005730">
    <property type="term" value="C:nucleolus"/>
    <property type="evidence" value="ECO:0007669"/>
    <property type="project" value="InterPro"/>
</dbReference>
<dbReference type="RefSeq" id="XP_016931459.2">
    <property type="nucleotide sequence ID" value="XM_017075970.4"/>
</dbReference>
<dbReference type="PANTHER" id="PTHR16038">
    <property type="entry name" value="NOP SEVEN ASSOCIATED PROTEIN 1"/>
    <property type="match status" value="1"/>
</dbReference>
<dbReference type="GO" id="GO:0030687">
    <property type="term" value="C:preribosome, large subunit precursor"/>
    <property type="evidence" value="ECO:0007669"/>
    <property type="project" value="TreeGrafter"/>
</dbReference>
<dbReference type="AlphaFoldDB" id="A0AB39ZAM3"/>
<keyword evidence="2" id="KW-1185">Reference proteome</keyword>